<dbReference type="GO" id="GO:0032469">
    <property type="term" value="P:endoplasmic reticulum calcium ion homeostasis"/>
    <property type="evidence" value="ECO:0007669"/>
    <property type="project" value="InterPro"/>
</dbReference>
<dbReference type="GO" id="GO:0016020">
    <property type="term" value="C:membrane"/>
    <property type="evidence" value="ECO:0007669"/>
    <property type="project" value="UniProtKB-SubCell"/>
</dbReference>
<feature type="transmembrane region" description="Helical" evidence="5">
    <location>
        <begin position="55"/>
        <end position="76"/>
    </location>
</feature>
<dbReference type="EMBL" id="GL376603">
    <property type="status" value="NOT_ANNOTATED_CDS"/>
    <property type="molecule type" value="Genomic_DNA"/>
</dbReference>
<proteinExistence type="predicted"/>
<keyword evidence="2 5" id="KW-0812">Transmembrane</keyword>
<reference evidence="7" key="3">
    <citation type="submission" date="2015-02" db="UniProtKB">
        <authorList>
            <consortium name="EnsemblProtists"/>
        </authorList>
    </citation>
    <scope>IDENTIFICATION</scope>
    <source>
        <strain evidence="7">DAOM BR144</strain>
    </source>
</reference>
<evidence type="ECO:0000256" key="2">
    <source>
        <dbReference type="ARBA" id="ARBA00022692"/>
    </source>
</evidence>
<evidence type="ECO:0000313" key="8">
    <source>
        <dbReference type="Proteomes" id="UP000019132"/>
    </source>
</evidence>
<dbReference type="EnsemblProtists" id="PYU1_T003282">
    <property type="protein sequence ID" value="PYU1_T003282"/>
    <property type="gene ID" value="PYU1_G003274"/>
</dbReference>
<keyword evidence="4 5" id="KW-0472">Membrane</keyword>
<evidence type="ECO:0000256" key="3">
    <source>
        <dbReference type="ARBA" id="ARBA00022989"/>
    </source>
</evidence>
<dbReference type="GO" id="GO:0005509">
    <property type="term" value="F:calcium ion binding"/>
    <property type="evidence" value="ECO:0007669"/>
    <property type="project" value="InterPro"/>
</dbReference>
<evidence type="ECO:0000313" key="7">
    <source>
        <dbReference type="EnsemblProtists" id="PYU1_T003282"/>
    </source>
</evidence>
<reference evidence="8" key="2">
    <citation type="submission" date="2010-04" db="EMBL/GenBank/DDBJ databases">
        <authorList>
            <person name="Buell R."/>
            <person name="Hamilton J."/>
            <person name="Hostetler J."/>
        </authorList>
    </citation>
    <scope>NUCLEOTIDE SEQUENCE [LARGE SCALE GENOMIC DNA]</scope>
    <source>
        <strain evidence="8">DAOM:BR144</strain>
    </source>
</reference>
<dbReference type="PANTHER" id="PTHR12883">
    <property type="entry name" value="ADIPOCYTE-SPECIFIC PROTEIN 4-RELATED"/>
    <property type="match status" value="1"/>
</dbReference>
<dbReference type="PANTHER" id="PTHR12883:SF0">
    <property type="entry name" value="PAT COMPLEX SUBUNIT CCDC47"/>
    <property type="match status" value="1"/>
</dbReference>
<dbReference type="VEuPathDB" id="FungiDB:PYU1_G003274"/>
<accession>K3WE91</accession>
<protein>
    <submittedName>
        <fullName evidence="7">Uncharacterized protein</fullName>
    </submittedName>
</protein>
<dbReference type="eggNOG" id="KOG2357">
    <property type="taxonomic scope" value="Eukaryota"/>
</dbReference>
<comment type="subcellular location">
    <subcellularLocation>
        <location evidence="1">Membrane</location>
        <topology evidence="1">Single-pass membrane protein</topology>
    </subcellularLocation>
</comment>
<dbReference type="InParanoid" id="K3WE91"/>
<dbReference type="HOGENOM" id="CLU_137092_0_0_1"/>
<evidence type="ECO:0000256" key="1">
    <source>
        <dbReference type="ARBA" id="ARBA00004167"/>
    </source>
</evidence>
<reference evidence="8" key="1">
    <citation type="journal article" date="2010" name="Genome Biol.">
        <title>Genome sequence of the necrotrophic plant pathogen Pythium ultimum reveals original pathogenicity mechanisms and effector repertoire.</title>
        <authorList>
            <person name="Levesque C.A."/>
            <person name="Brouwer H."/>
            <person name="Cano L."/>
            <person name="Hamilton J.P."/>
            <person name="Holt C."/>
            <person name="Huitema E."/>
            <person name="Raffaele S."/>
            <person name="Robideau G.P."/>
            <person name="Thines M."/>
            <person name="Win J."/>
            <person name="Zerillo M.M."/>
            <person name="Beakes G.W."/>
            <person name="Boore J.L."/>
            <person name="Busam D."/>
            <person name="Dumas B."/>
            <person name="Ferriera S."/>
            <person name="Fuerstenberg S.I."/>
            <person name="Gachon C.M."/>
            <person name="Gaulin E."/>
            <person name="Govers F."/>
            <person name="Grenville-Briggs L."/>
            <person name="Horner N."/>
            <person name="Hostetler J."/>
            <person name="Jiang R.H."/>
            <person name="Johnson J."/>
            <person name="Krajaejun T."/>
            <person name="Lin H."/>
            <person name="Meijer H.J."/>
            <person name="Moore B."/>
            <person name="Morris P."/>
            <person name="Phuntmart V."/>
            <person name="Puiu D."/>
            <person name="Shetty J."/>
            <person name="Stajich J.E."/>
            <person name="Tripathy S."/>
            <person name="Wawra S."/>
            <person name="van West P."/>
            <person name="Whitty B.R."/>
            <person name="Coutinho P.M."/>
            <person name="Henrissat B."/>
            <person name="Martin F."/>
            <person name="Thomas P.D."/>
            <person name="Tyler B.M."/>
            <person name="De Vries R.P."/>
            <person name="Kamoun S."/>
            <person name="Yandell M."/>
            <person name="Tisserat N."/>
            <person name="Buell C.R."/>
        </authorList>
    </citation>
    <scope>NUCLEOTIDE SEQUENCE</scope>
    <source>
        <strain evidence="8">DAOM:BR144</strain>
    </source>
</reference>
<sequence length="165" mass="18649">MARWMALSALVLASVAVKATAETDEFDAVDAQEALKQANGEQVAVKTAPFNPNDLFFLEAGSWAVAVLYMICYFIGKWQNKRIAEKWLEDAQPHLVEQFAYTGATANPPVGLLDEAKDNFKYYCTGRRFCSRFVGDLKLASRHDLFARLFRVIFPKNDYLVMPKL</sequence>
<keyword evidence="8" id="KW-1185">Reference proteome</keyword>
<feature type="signal peptide" evidence="6">
    <location>
        <begin position="1"/>
        <end position="21"/>
    </location>
</feature>
<evidence type="ECO:0000256" key="6">
    <source>
        <dbReference type="SAM" id="SignalP"/>
    </source>
</evidence>
<feature type="chain" id="PRO_5003867856" evidence="6">
    <location>
        <begin position="22"/>
        <end position="165"/>
    </location>
</feature>
<dbReference type="AlphaFoldDB" id="K3WE91"/>
<dbReference type="Proteomes" id="UP000019132">
    <property type="component" value="Unassembled WGS sequence"/>
</dbReference>
<keyword evidence="6" id="KW-0732">Signal</keyword>
<organism evidence="7 8">
    <name type="scientific">Globisporangium ultimum (strain ATCC 200006 / CBS 805.95 / DAOM BR144)</name>
    <name type="common">Pythium ultimum</name>
    <dbReference type="NCBI Taxonomy" id="431595"/>
    <lineage>
        <taxon>Eukaryota</taxon>
        <taxon>Sar</taxon>
        <taxon>Stramenopiles</taxon>
        <taxon>Oomycota</taxon>
        <taxon>Peronosporomycetes</taxon>
        <taxon>Pythiales</taxon>
        <taxon>Pythiaceae</taxon>
        <taxon>Globisporangium</taxon>
    </lineage>
</organism>
<dbReference type="Pfam" id="PF07946">
    <property type="entry name" value="CCDC47"/>
    <property type="match status" value="1"/>
</dbReference>
<name>K3WE91_GLOUD</name>
<dbReference type="InterPro" id="IPR012879">
    <property type="entry name" value="CCDC47"/>
</dbReference>
<dbReference type="STRING" id="431595.K3WE91"/>
<keyword evidence="3 5" id="KW-1133">Transmembrane helix</keyword>
<evidence type="ECO:0000256" key="4">
    <source>
        <dbReference type="ARBA" id="ARBA00023136"/>
    </source>
</evidence>
<evidence type="ECO:0000256" key="5">
    <source>
        <dbReference type="SAM" id="Phobius"/>
    </source>
</evidence>
<dbReference type="GO" id="GO:0005783">
    <property type="term" value="C:endoplasmic reticulum"/>
    <property type="evidence" value="ECO:0007669"/>
    <property type="project" value="InterPro"/>
</dbReference>